<dbReference type="Pfam" id="PF17919">
    <property type="entry name" value="RT_RNaseH_2"/>
    <property type="match status" value="1"/>
</dbReference>
<dbReference type="GO" id="GO:0004519">
    <property type="term" value="F:endonuclease activity"/>
    <property type="evidence" value="ECO:0007669"/>
    <property type="project" value="UniProtKB-KW"/>
</dbReference>
<keyword evidence="5" id="KW-0540">Nuclease</keyword>
<dbReference type="PANTHER" id="PTHR37984:SF5">
    <property type="entry name" value="PROTEIN NYNRIN-LIKE"/>
    <property type="match status" value="1"/>
</dbReference>
<dbReference type="GO" id="GO:0042575">
    <property type="term" value="C:DNA polymerase complex"/>
    <property type="evidence" value="ECO:0007669"/>
    <property type="project" value="UniProtKB-ARBA"/>
</dbReference>
<dbReference type="Gene3D" id="3.30.420.10">
    <property type="entry name" value="Ribonuclease H-like superfamily/Ribonuclease H"/>
    <property type="match status" value="1"/>
</dbReference>
<dbReference type="InterPro" id="IPR043128">
    <property type="entry name" value="Rev_trsase/Diguanyl_cyclase"/>
</dbReference>
<evidence type="ECO:0000256" key="6">
    <source>
        <dbReference type="ARBA" id="ARBA00022750"/>
    </source>
</evidence>
<keyword evidence="14" id="KW-1185">Reference proteome</keyword>
<evidence type="ECO:0000256" key="5">
    <source>
        <dbReference type="ARBA" id="ARBA00022722"/>
    </source>
</evidence>
<dbReference type="Gene3D" id="3.30.70.270">
    <property type="match status" value="2"/>
</dbReference>
<dbReference type="InterPro" id="IPR012337">
    <property type="entry name" value="RNaseH-like_sf"/>
</dbReference>
<organism evidence="13 14">
    <name type="scientific">Araneus ventricosus</name>
    <name type="common">Orbweaver spider</name>
    <name type="synonym">Epeira ventricosa</name>
    <dbReference type="NCBI Taxonomy" id="182803"/>
    <lineage>
        <taxon>Eukaryota</taxon>
        <taxon>Metazoa</taxon>
        <taxon>Ecdysozoa</taxon>
        <taxon>Arthropoda</taxon>
        <taxon>Chelicerata</taxon>
        <taxon>Arachnida</taxon>
        <taxon>Araneae</taxon>
        <taxon>Araneomorphae</taxon>
        <taxon>Entelegynae</taxon>
        <taxon>Araneoidea</taxon>
        <taxon>Araneidae</taxon>
        <taxon>Araneus</taxon>
    </lineage>
</organism>
<dbReference type="Pfam" id="PF00665">
    <property type="entry name" value="rve"/>
    <property type="match status" value="1"/>
</dbReference>
<evidence type="ECO:0000256" key="7">
    <source>
        <dbReference type="ARBA" id="ARBA00022759"/>
    </source>
</evidence>
<dbReference type="InterPro" id="IPR036397">
    <property type="entry name" value="RNaseH_sf"/>
</dbReference>
<dbReference type="Gene3D" id="3.10.10.10">
    <property type="entry name" value="HIV Type 1 Reverse Transcriptase, subunit A, domain 1"/>
    <property type="match status" value="1"/>
</dbReference>
<evidence type="ECO:0000256" key="3">
    <source>
        <dbReference type="ARBA" id="ARBA00022679"/>
    </source>
</evidence>
<gene>
    <name evidence="13" type="primary">Tf2-6_325</name>
    <name evidence="13" type="ORF">AVEN_102607_1</name>
</gene>
<dbReference type="Gene3D" id="1.10.340.70">
    <property type="match status" value="1"/>
</dbReference>
<dbReference type="FunFam" id="1.10.340.70:FF:000003">
    <property type="entry name" value="Protein CBG25708"/>
    <property type="match status" value="1"/>
</dbReference>
<evidence type="ECO:0000256" key="2">
    <source>
        <dbReference type="ARBA" id="ARBA00022670"/>
    </source>
</evidence>
<dbReference type="GO" id="GO:0004190">
    <property type="term" value="F:aspartic-type endopeptidase activity"/>
    <property type="evidence" value="ECO:0007669"/>
    <property type="project" value="UniProtKB-KW"/>
</dbReference>
<dbReference type="InterPro" id="IPR021109">
    <property type="entry name" value="Peptidase_aspartic_dom_sf"/>
</dbReference>
<keyword evidence="9" id="KW-0511">Multifunctional enzyme</keyword>
<dbReference type="FunFam" id="3.10.20.370:FF:000001">
    <property type="entry name" value="Retrovirus-related Pol polyprotein from transposon 17.6-like protein"/>
    <property type="match status" value="1"/>
</dbReference>
<dbReference type="FunFam" id="3.30.420.10:FF:000063">
    <property type="entry name" value="Retrovirus-related Pol polyprotein from transposon 297-like Protein"/>
    <property type="match status" value="1"/>
</dbReference>
<dbReference type="SUPFAM" id="SSF56672">
    <property type="entry name" value="DNA/RNA polymerases"/>
    <property type="match status" value="1"/>
</dbReference>
<dbReference type="CDD" id="cd09274">
    <property type="entry name" value="RNase_HI_RT_Ty3"/>
    <property type="match status" value="1"/>
</dbReference>
<accession>A0A4Y2BKB9</accession>
<comment type="caution">
    <text evidence="13">The sequence shown here is derived from an EMBL/GenBank/DDBJ whole genome shotgun (WGS) entry which is preliminary data.</text>
</comment>
<evidence type="ECO:0000313" key="14">
    <source>
        <dbReference type="Proteomes" id="UP000499080"/>
    </source>
</evidence>
<dbReference type="PANTHER" id="PTHR37984">
    <property type="entry name" value="PROTEIN CBG26694"/>
    <property type="match status" value="1"/>
</dbReference>
<name>A0A4Y2BKB9_ARAVE</name>
<dbReference type="EMBL" id="BGPR01000083">
    <property type="protein sequence ID" value="GBL92059.1"/>
    <property type="molecule type" value="Genomic_DNA"/>
</dbReference>
<feature type="domain" description="Reverse transcriptase" evidence="11">
    <location>
        <begin position="477"/>
        <end position="655"/>
    </location>
</feature>
<dbReference type="PROSITE" id="PS50878">
    <property type="entry name" value="RT_POL"/>
    <property type="match status" value="1"/>
</dbReference>
<dbReference type="SUPFAM" id="SSF50630">
    <property type="entry name" value="Acid proteases"/>
    <property type="match status" value="1"/>
</dbReference>
<keyword evidence="7" id="KW-0378">Hydrolase</keyword>
<dbReference type="GO" id="GO:0003676">
    <property type="term" value="F:nucleic acid binding"/>
    <property type="evidence" value="ECO:0007669"/>
    <property type="project" value="InterPro"/>
</dbReference>
<dbReference type="Gene3D" id="3.10.20.370">
    <property type="match status" value="1"/>
</dbReference>
<feature type="domain" description="Integrase catalytic" evidence="12">
    <location>
        <begin position="1015"/>
        <end position="1167"/>
    </location>
</feature>
<protein>
    <recommendedName>
        <fullName evidence="1">RNA-directed DNA polymerase</fullName>
        <ecNumber evidence="1">2.7.7.49</ecNumber>
    </recommendedName>
</protein>
<evidence type="ECO:0000256" key="1">
    <source>
        <dbReference type="ARBA" id="ARBA00012493"/>
    </source>
</evidence>
<dbReference type="InterPro" id="IPR001584">
    <property type="entry name" value="Integrase_cat-core"/>
</dbReference>
<dbReference type="GO" id="GO:0008270">
    <property type="term" value="F:zinc ion binding"/>
    <property type="evidence" value="ECO:0007669"/>
    <property type="project" value="InterPro"/>
</dbReference>
<keyword evidence="6" id="KW-0064">Aspartyl protease</keyword>
<evidence type="ECO:0000259" key="12">
    <source>
        <dbReference type="PROSITE" id="PS50994"/>
    </source>
</evidence>
<evidence type="ECO:0000256" key="9">
    <source>
        <dbReference type="ARBA" id="ARBA00023268"/>
    </source>
</evidence>
<sequence>MEQHIAELLKQNQELILALQRTHGSSQKVTVQFEKFDEENENFDSFFERFQTYLDVQNIPADSRAKVFISSLSAKLYQLLKNLLAPDLPSDQNLDKLKNVLKQHLTPKPLIIPSRHKFLNRKQNEGESINSYIAELRALAINCDYDSNMLNIMLRDVFVSGLRDKAILDRLFEEDNIDLDKTLQIALAMEKACKGANDIMGQGIKAVYTGKKQMNKKSNFVSKQKKPLFCSRCTGTDHVKEKCRFISSKCNFCSKVGHIQRACFAAQKSKTKPVKQKQVSFNGKAENKNEIPVFELNSMNSGLHEQPPIMINLKIENKNCRMELDTGGAVSVMSINNFRKISKKQIQPTSVVFKTYKGDSLIPMGYVTVKVEYRNQISNLNLYIVKENLDTILGREWLYKINLDWQAIKAVRVTSKRNLSQLLEEYKNIFDDELGEINNYQVKLELKPEVKPIFCRVRTVPFALKGRVENEIDRLEKEGIIEKVEHSEWATPVVPVVKPDGSIRLCADYSVTLNPNLIVPQHPLPRLEEIFTSLNGGKQFSKLDFKHAYLQMKVHPESQKLLTINTHKGLYVCKRLMYGLNGAPAIWQRYVDGLFQGMQGVKVFMDDARITGSDEMSHFKALEDFFKKCKEHGLKLNLSKSQFFQNEINFLGHKIDANGLHKTDEKISAVVKAPVPKNVQEVKSFLGLVNFYGKFCKNLATIANPLNNLTKKDVKFKWSKDCQVAFEQIKKEICSPKVLVHYDPELPLTLASDASPVGVGCVLAHIYPDGSERPIAFASKTLSKTEQKYSQIDKEALAIVWAVKKFHLYLKGRRFTLVTDHKPLVAIFGSKRGLPVLTATRLLHYALILQSFQFDIVFRKTADHGNADFLSRLPKTSEELEVKDDITIFQMTQIETLPVTSRELRQETGKDEELGPLLRALREGRNLQGREAQYTIEDGCILYGQRVCIPKKYQKNVLDELHTGHLGMVKMKALARSFVYWKDIDKDIEDAVRNCVDCARHKTDPAKAKVHYWEYPSMPWERIHIDFAGPIFEHMFLLIVDAHSKWLEVYPMKITTTKKTIECLRDSFARFGLPRVLVSDNGSQFTSYEFQRFMQSNGIKYKTSAPFKPSSNGQAERYVATLKQSLRAMQKYEGSIQQKLSTFLLQYRKAPNATTTHSPAMLFLKREIRTRIDLLLPELKSRVQDRIRKGVFEFRDRKFDIGDKVAVRIYRASNSKWKFGKIVNRDGVLHYTVEVQGTLVRRHVDQIRPVGDHVQENDFIPNVHRRFSATDIRESNQNLQYADTAENPSSQVPNEEQGSSSTSAVPSTDVPAHDSPPSDVQLDSSQMRSPPVPARPRQVPRRSGRIRRPPKRLDL</sequence>
<dbReference type="GO" id="GO:0015074">
    <property type="term" value="P:DNA integration"/>
    <property type="evidence" value="ECO:0007669"/>
    <property type="project" value="InterPro"/>
</dbReference>
<dbReference type="Proteomes" id="UP000499080">
    <property type="component" value="Unassembled WGS sequence"/>
</dbReference>
<feature type="compositionally biased region" description="Polar residues" evidence="10">
    <location>
        <begin position="1282"/>
        <end position="1306"/>
    </location>
</feature>
<dbReference type="CDD" id="cd01647">
    <property type="entry name" value="RT_LTR"/>
    <property type="match status" value="1"/>
</dbReference>
<dbReference type="InterPro" id="IPR000477">
    <property type="entry name" value="RT_dom"/>
</dbReference>
<feature type="region of interest" description="Disordered" evidence="10">
    <location>
        <begin position="1282"/>
        <end position="1355"/>
    </location>
</feature>
<keyword evidence="3" id="KW-0808">Transferase</keyword>
<dbReference type="Gene3D" id="4.10.60.10">
    <property type="entry name" value="Zinc finger, CCHC-type"/>
    <property type="match status" value="1"/>
</dbReference>
<dbReference type="SUPFAM" id="SSF57756">
    <property type="entry name" value="Retrovirus zinc finger-like domains"/>
    <property type="match status" value="1"/>
</dbReference>
<evidence type="ECO:0000313" key="13">
    <source>
        <dbReference type="EMBL" id="GBL92059.1"/>
    </source>
</evidence>
<keyword evidence="4" id="KW-0548">Nucleotidyltransferase</keyword>
<feature type="compositionally biased region" description="Basic residues" evidence="10">
    <location>
        <begin position="1338"/>
        <end position="1355"/>
    </location>
</feature>
<dbReference type="InterPro" id="IPR043502">
    <property type="entry name" value="DNA/RNA_pol_sf"/>
</dbReference>
<evidence type="ECO:0000259" key="11">
    <source>
        <dbReference type="PROSITE" id="PS50878"/>
    </source>
</evidence>
<dbReference type="SUPFAM" id="SSF53098">
    <property type="entry name" value="Ribonuclease H-like"/>
    <property type="match status" value="1"/>
</dbReference>
<dbReference type="InterPro" id="IPR041577">
    <property type="entry name" value="RT_RNaseH_2"/>
</dbReference>
<dbReference type="Pfam" id="PF17921">
    <property type="entry name" value="Integrase_H2C2"/>
    <property type="match status" value="1"/>
</dbReference>
<dbReference type="FunFam" id="3.30.70.270:FF:000020">
    <property type="entry name" value="Transposon Tf2-6 polyprotein-like Protein"/>
    <property type="match status" value="1"/>
</dbReference>
<keyword evidence="2" id="KW-0645">Protease</keyword>
<dbReference type="InterPro" id="IPR050951">
    <property type="entry name" value="Retrovirus_Pol_polyprotein"/>
</dbReference>
<evidence type="ECO:0000256" key="10">
    <source>
        <dbReference type="SAM" id="MobiDB-lite"/>
    </source>
</evidence>
<evidence type="ECO:0000256" key="4">
    <source>
        <dbReference type="ARBA" id="ARBA00022695"/>
    </source>
</evidence>
<dbReference type="GO" id="GO:0003964">
    <property type="term" value="F:RNA-directed DNA polymerase activity"/>
    <property type="evidence" value="ECO:0007669"/>
    <property type="project" value="UniProtKB-KW"/>
</dbReference>
<keyword evidence="7" id="KW-0255">Endonuclease</keyword>
<proteinExistence type="predicted"/>
<reference evidence="13 14" key="1">
    <citation type="journal article" date="2019" name="Sci. Rep.">
        <title>Orb-weaving spider Araneus ventricosus genome elucidates the spidroin gene catalogue.</title>
        <authorList>
            <person name="Kono N."/>
            <person name="Nakamura H."/>
            <person name="Ohtoshi R."/>
            <person name="Moran D.A.P."/>
            <person name="Shinohara A."/>
            <person name="Yoshida Y."/>
            <person name="Fujiwara M."/>
            <person name="Mori M."/>
            <person name="Tomita M."/>
            <person name="Arakawa K."/>
        </authorList>
    </citation>
    <scope>NUCLEOTIDE SEQUENCE [LARGE SCALE GENOMIC DNA]</scope>
</reference>
<dbReference type="OrthoDB" id="6512428at2759"/>
<dbReference type="PROSITE" id="PS50994">
    <property type="entry name" value="INTEGRASE"/>
    <property type="match status" value="1"/>
</dbReference>
<dbReference type="Gene3D" id="2.40.70.10">
    <property type="entry name" value="Acid Proteases"/>
    <property type="match status" value="1"/>
</dbReference>
<dbReference type="InterPro" id="IPR041588">
    <property type="entry name" value="Integrase_H2C2"/>
</dbReference>
<dbReference type="GO" id="GO:0006508">
    <property type="term" value="P:proteolysis"/>
    <property type="evidence" value="ECO:0007669"/>
    <property type="project" value="UniProtKB-KW"/>
</dbReference>
<dbReference type="Pfam" id="PF00078">
    <property type="entry name" value="RVT_1"/>
    <property type="match status" value="1"/>
</dbReference>
<dbReference type="EC" id="2.7.7.49" evidence="1"/>
<dbReference type="InterPro" id="IPR036875">
    <property type="entry name" value="Znf_CCHC_sf"/>
</dbReference>
<keyword evidence="8" id="KW-0695">RNA-directed DNA polymerase</keyword>
<evidence type="ECO:0000256" key="8">
    <source>
        <dbReference type="ARBA" id="ARBA00022918"/>
    </source>
</evidence>